<accession>E6U5E5</accession>
<name>E6U5E5_ETHHY</name>
<dbReference type="GO" id="GO:0004518">
    <property type="term" value="F:nuclease activity"/>
    <property type="evidence" value="ECO:0007669"/>
    <property type="project" value="UniProtKB-KW"/>
</dbReference>
<dbReference type="EC" id="3.1.-.-" evidence="5"/>
<keyword evidence="3 5" id="KW-0540">Nuclease</keyword>
<evidence type="ECO:0000259" key="6">
    <source>
        <dbReference type="SMART" id="SM00732"/>
    </source>
</evidence>
<evidence type="ECO:0000256" key="3">
    <source>
        <dbReference type="ARBA" id="ARBA00022722"/>
    </source>
</evidence>
<dbReference type="RefSeq" id="WP_013483993.1">
    <property type="nucleotide sequence ID" value="NC_014828.1"/>
</dbReference>
<evidence type="ECO:0000256" key="4">
    <source>
        <dbReference type="ARBA" id="ARBA00022801"/>
    </source>
</evidence>
<dbReference type="eggNOG" id="COG0816">
    <property type="taxonomic scope" value="Bacteria"/>
</dbReference>
<organism evidence="7 8">
    <name type="scientific">Ethanoligenens harbinense (strain DSM 18485 / JCM 12961 / CGMCC 1.5033 / YUAN-3)</name>
    <dbReference type="NCBI Taxonomy" id="663278"/>
    <lineage>
        <taxon>Bacteria</taxon>
        <taxon>Bacillati</taxon>
        <taxon>Bacillota</taxon>
        <taxon>Clostridia</taxon>
        <taxon>Eubacteriales</taxon>
        <taxon>Oscillospiraceae</taxon>
        <taxon>Ethanoligenens</taxon>
    </lineage>
</organism>
<comment type="function">
    <text evidence="5">Could be a nuclease involved in processing of the 5'-end of pre-16S rRNA.</text>
</comment>
<evidence type="ECO:0000256" key="2">
    <source>
        <dbReference type="ARBA" id="ARBA00022517"/>
    </source>
</evidence>
<keyword evidence="8" id="KW-1185">Reference proteome</keyword>
<evidence type="ECO:0000313" key="7">
    <source>
        <dbReference type="EMBL" id="ADU25612.1"/>
    </source>
</evidence>
<keyword evidence="2 5" id="KW-0690">Ribosome biogenesis</keyword>
<comment type="subcellular location">
    <subcellularLocation>
        <location evidence="5">Cytoplasm</location>
    </subcellularLocation>
</comment>
<dbReference type="GO" id="GO:0005829">
    <property type="term" value="C:cytosol"/>
    <property type="evidence" value="ECO:0007669"/>
    <property type="project" value="TreeGrafter"/>
</dbReference>
<dbReference type="Proteomes" id="UP000001551">
    <property type="component" value="Chromosome"/>
</dbReference>
<dbReference type="GO" id="GO:0016788">
    <property type="term" value="F:hydrolase activity, acting on ester bonds"/>
    <property type="evidence" value="ECO:0007669"/>
    <property type="project" value="UniProtKB-UniRule"/>
</dbReference>
<proteinExistence type="inferred from homology"/>
<dbReference type="InterPro" id="IPR012337">
    <property type="entry name" value="RNaseH-like_sf"/>
</dbReference>
<dbReference type="NCBIfam" id="TIGR00250">
    <property type="entry name" value="RNAse_H_YqgF"/>
    <property type="match status" value="1"/>
</dbReference>
<protein>
    <recommendedName>
        <fullName evidence="5">Putative pre-16S rRNA nuclease</fullName>
        <ecNumber evidence="5">3.1.-.-</ecNumber>
    </recommendedName>
</protein>
<comment type="similarity">
    <text evidence="5">Belongs to the YqgF HJR family.</text>
</comment>
<evidence type="ECO:0000313" key="8">
    <source>
        <dbReference type="Proteomes" id="UP000001551"/>
    </source>
</evidence>
<dbReference type="HAMAP" id="MF_00651">
    <property type="entry name" value="Nuclease_YqgF"/>
    <property type="match status" value="1"/>
</dbReference>
<dbReference type="PANTHER" id="PTHR33317">
    <property type="entry name" value="POLYNUCLEOTIDYL TRANSFERASE, RIBONUCLEASE H-LIKE SUPERFAMILY PROTEIN"/>
    <property type="match status" value="1"/>
</dbReference>
<gene>
    <name evidence="7" type="ordered locus">Ethha_0021</name>
</gene>
<dbReference type="HOGENOM" id="CLU_098240_2_0_9"/>
<dbReference type="SUPFAM" id="SSF53098">
    <property type="entry name" value="Ribonuclease H-like"/>
    <property type="match status" value="1"/>
</dbReference>
<evidence type="ECO:0000256" key="1">
    <source>
        <dbReference type="ARBA" id="ARBA00022490"/>
    </source>
</evidence>
<feature type="domain" description="YqgF/RNase H-like" evidence="6">
    <location>
        <begin position="1"/>
        <end position="101"/>
    </location>
</feature>
<evidence type="ECO:0000256" key="5">
    <source>
        <dbReference type="HAMAP-Rule" id="MF_00651"/>
    </source>
</evidence>
<dbReference type="PANTHER" id="PTHR33317:SF4">
    <property type="entry name" value="POLYNUCLEOTIDYL TRANSFERASE, RIBONUCLEASE H-LIKE SUPERFAMILY PROTEIN"/>
    <property type="match status" value="1"/>
</dbReference>
<dbReference type="CDD" id="cd16964">
    <property type="entry name" value="YqgF"/>
    <property type="match status" value="1"/>
</dbReference>
<dbReference type="GO" id="GO:0000967">
    <property type="term" value="P:rRNA 5'-end processing"/>
    <property type="evidence" value="ECO:0007669"/>
    <property type="project" value="UniProtKB-UniRule"/>
</dbReference>
<keyword evidence="4 5" id="KW-0378">Hydrolase</keyword>
<dbReference type="EMBL" id="CP002400">
    <property type="protein sequence ID" value="ADU25612.1"/>
    <property type="molecule type" value="Genomic_DNA"/>
</dbReference>
<reference evidence="7 8" key="1">
    <citation type="submission" date="2010-12" db="EMBL/GenBank/DDBJ databases">
        <title>Complete sequence of Ethanoligenens harbinense YUAN-3.</title>
        <authorList>
            <person name="Lucas S."/>
            <person name="Copeland A."/>
            <person name="Lapidus A."/>
            <person name="Cheng J.-F."/>
            <person name="Bruce D."/>
            <person name="Goodwin L."/>
            <person name="Pitluck S."/>
            <person name="Chertkov O."/>
            <person name="Misra M."/>
            <person name="Detter J.C."/>
            <person name="Han C."/>
            <person name="Tapia R."/>
            <person name="Land M."/>
            <person name="Hauser L."/>
            <person name="Jeffries C."/>
            <person name="Kyrpides N."/>
            <person name="Ivanova N."/>
            <person name="Mikhailova N."/>
            <person name="Wang A."/>
            <person name="Mouttaki H."/>
            <person name="He Z."/>
            <person name="Zhou J."/>
            <person name="Hemme C.L."/>
            <person name="Woyke T."/>
        </authorList>
    </citation>
    <scope>NUCLEOTIDE SEQUENCE [LARGE SCALE GENOMIC DNA]</scope>
    <source>
        <strain evidence="8">DSM 18485 / JCM 12961 / CGMCC 1.5033 / YUAN-3</strain>
    </source>
</reference>
<dbReference type="Gene3D" id="3.30.420.140">
    <property type="entry name" value="YqgF/RNase H-like domain"/>
    <property type="match status" value="1"/>
</dbReference>
<dbReference type="KEGG" id="eha:Ethha_0021"/>
<sequence>MKVMAVDYGDARTGIALSDPSGFLASPVCVIHETDETQILAKTAEQVARTGAERVVVGLPKNMNGTLGPRAEKAQAFAKALEAACGVPVLLFDERRTTLTAQVYFNATNTRGKKRKNSIDAAAATIILQDYLDSVRNTPNGKA</sequence>
<dbReference type="InterPro" id="IPR005227">
    <property type="entry name" value="YqgF"/>
</dbReference>
<dbReference type="InterPro" id="IPR037027">
    <property type="entry name" value="YqgF/RNaseH-like_dom_sf"/>
</dbReference>
<dbReference type="STRING" id="663278.Ethha_0021"/>
<dbReference type="SMART" id="SM00732">
    <property type="entry name" value="YqgFc"/>
    <property type="match status" value="1"/>
</dbReference>
<dbReference type="InterPro" id="IPR006641">
    <property type="entry name" value="YqgF/RNaseH-like_dom"/>
</dbReference>
<dbReference type="AlphaFoldDB" id="E6U5E5"/>
<dbReference type="Pfam" id="PF03652">
    <property type="entry name" value="RuvX"/>
    <property type="match status" value="1"/>
</dbReference>
<keyword evidence="1 5" id="KW-0963">Cytoplasm</keyword>